<keyword evidence="3" id="KW-1185">Reference proteome</keyword>
<dbReference type="AlphaFoldDB" id="A0A3N7JWF3"/>
<dbReference type="EMBL" id="QUSW01000002">
    <property type="protein sequence ID" value="RQP25179.1"/>
    <property type="molecule type" value="Genomic_DNA"/>
</dbReference>
<name>A0A3N7JWF3_9BURK</name>
<dbReference type="Gene3D" id="3.40.1760.10">
    <property type="entry name" value="YfbM-like super family"/>
    <property type="match status" value="1"/>
</dbReference>
<reference evidence="2 3" key="2">
    <citation type="submission" date="2018-12" db="EMBL/GenBank/DDBJ databases">
        <title>Rhizobacter gummiphilus sp. nov., a rubber-degrading bacterium isolated from the soil of a botanical garden in Japan.</title>
        <authorList>
            <person name="Shunsuke S.S."/>
        </authorList>
    </citation>
    <scope>NUCLEOTIDE SEQUENCE [LARGE SCALE GENOMIC DNA]</scope>
    <source>
        <strain evidence="2 3">S-16</strain>
    </source>
</reference>
<proteinExistence type="predicted"/>
<evidence type="ECO:0000256" key="1">
    <source>
        <dbReference type="SAM" id="SignalP"/>
    </source>
</evidence>
<organism evidence="2 3">
    <name type="scientific">Piscinibacter terrae</name>
    <dbReference type="NCBI Taxonomy" id="2496871"/>
    <lineage>
        <taxon>Bacteria</taxon>
        <taxon>Pseudomonadati</taxon>
        <taxon>Pseudomonadota</taxon>
        <taxon>Betaproteobacteria</taxon>
        <taxon>Burkholderiales</taxon>
        <taxon>Sphaerotilaceae</taxon>
        <taxon>Piscinibacter</taxon>
    </lineage>
</organism>
<comment type="caution">
    <text evidence="2">The sequence shown here is derived from an EMBL/GenBank/DDBJ whole genome shotgun (WGS) entry which is preliminary data.</text>
</comment>
<evidence type="ECO:0000313" key="2">
    <source>
        <dbReference type="EMBL" id="RQP25179.1"/>
    </source>
</evidence>
<feature type="chain" id="PRO_5017994014" evidence="1">
    <location>
        <begin position="25"/>
        <end position="184"/>
    </location>
</feature>
<dbReference type="InterPro" id="IPR035944">
    <property type="entry name" value="YfbM-like_sf"/>
</dbReference>
<dbReference type="Pfam" id="PF08974">
    <property type="entry name" value="DUF1877"/>
    <property type="match status" value="1"/>
</dbReference>
<sequence>MEPPLNRRQLLVLLAGACTTSAHASVVFYMAAVNSDEVPALDANARKLGSVLLESSGNWNLYLDKAWDGLHWILTGAAKYDKANPLSEMLRGGSSLATQLPYGKPKMHSPRQVKAYARRLAAETDSSLRGRYDPAEMDRQNVYPGDWADDPEEGFAYLLSAFRMLQSFTVRAAKADKAILCCWG</sequence>
<feature type="signal peptide" evidence="1">
    <location>
        <begin position="1"/>
        <end position="24"/>
    </location>
</feature>
<dbReference type="InterPro" id="IPR015068">
    <property type="entry name" value="DUF1877"/>
</dbReference>
<keyword evidence="1" id="KW-0732">Signal</keyword>
<evidence type="ECO:0000313" key="3">
    <source>
        <dbReference type="Proteomes" id="UP000267464"/>
    </source>
</evidence>
<reference evidence="2 3" key="1">
    <citation type="submission" date="2018-08" db="EMBL/GenBank/DDBJ databases">
        <authorList>
            <person name="Khan S.A."/>
            <person name="Jeon C.O."/>
            <person name="Chun B.H."/>
            <person name="Jeong S.E."/>
        </authorList>
    </citation>
    <scope>NUCLEOTIDE SEQUENCE [LARGE SCALE GENOMIC DNA]</scope>
    <source>
        <strain evidence="2 3">S-16</strain>
    </source>
</reference>
<accession>A0A3N7JWF3</accession>
<protein>
    <submittedName>
        <fullName evidence="2">DUF1877 family protein</fullName>
    </submittedName>
</protein>
<dbReference type="SUPFAM" id="SSF111069">
    <property type="entry name" value="Hypothetical protein yfbM"/>
    <property type="match status" value="1"/>
</dbReference>
<dbReference type="Proteomes" id="UP000267464">
    <property type="component" value="Unassembled WGS sequence"/>
</dbReference>
<gene>
    <name evidence="2" type="ORF">DZC73_10060</name>
</gene>